<feature type="compositionally biased region" description="Basic and acidic residues" evidence="3">
    <location>
        <begin position="102"/>
        <end position="113"/>
    </location>
</feature>
<dbReference type="GO" id="GO:0009414">
    <property type="term" value="P:response to water deprivation"/>
    <property type="evidence" value="ECO:0007669"/>
    <property type="project" value="UniProtKB-ARBA"/>
</dbReference>
<dbReference type="PANTHER" id="PTHR33346">
    <property type="entry name" value="DEHYDRIN XERO 2-RELATED"/>
    <property type="match status" value="1"/>
</dbReference>
<comment type="similarity">
    <text evidence="1 2">Belongs to the plant dehydrin family.</text>
</comment>
<dbReference type="AlphaFoldDB" id="Q5K3Q8"/>
<feature type="region of interest" description="Disordered" evidence="3">
    <location>
        <begin position="88"/>
        <end position="113"/>
    </location>
</feature>
<reference evidence="4" key="1">
    <citation type="submission" date="2004-05" db="EMBL/GenBank/DDBJ databases">
        <authorList>
            <person name="Ruiz-Lozano J."/>
        </authorList>
    </citation>
    <scope>NUCLEOTIDE SEQUENCE</scope>
</reference>
<name>Q5K3Q8_LACSA</name>
<feature type="non-terminal residue" evidence="4">
    <location>
        <position position="113"/>
    </location>
</feature>
<evidence type="ECO:0000256" key="3">
    <source>
        <dbReference type="SAM" id="MobiDB-lite"/>
    </source>
</evidence>
<organism evidence="4">
    <name type="scientific">Lactuca sativa</name>
    <name type="common">Garden lettuce</name>
    <dbReference type="NCBI Taxonomy" id="4236"/>
    <lineage>
        <taxon>Eukaryota</taxon>
        <taxon>Viridiplantae</taxon>
        <taxon>Streptophyta</taxon>
        <taxon>Embryophyta</taxon>
        <taxon>Tracheophyta</taxon>
        <taxon>Spermatophyta</taxon>
        <taxon>Magnoliopsida</taxon>
        <taxon>eudicotyledons</taxon>
        <taxon>Gunneridae</taxon>
        <taxon>Pentapetalae</taxon>
        <taxon>asterids</taxon>
        <taxon>campanulids</taxon>
        <taxon>Asterales</taxon>
        <taxon>Asteraceae</taxon>
        <taxon>Cichorioideae</taxon>
        <taxon>Cichorieae</taxon>
        <taxon>Lactucinae</taxon>
        <taxon>Lactuca</taxon>
    </lineage>
</organism>
<dbReference type="InterPro" id="IPR030513">
    <property type="entry name" value="Dehydrin_CS"/>
</dbReference>
<evidence type="ECO:0000313" key="4">
    <source>
        <dbReference type="EMBL" id="CAG28966.1"/>
    </source>
</evidence>
<dbReference type="Pfam" id="PF00257">
    <property type="entry name" value="Dehydrin"/>
    <property type="match status" value="1"/>
</dbReference>
<gene>
    <name evidence="4" type="primary">lea1</name>
</gene>
<dbReference type="EMBL" id="AJ704826">
    <property type="protein sequence ID" value="CAG28966.1"/>
    <property type="molecule type" value="Other_DNA"/>
</dbReference>
<accession>Q5K3Q8</accession>
<reference evidence="4" key="2">
    <citation type="journal article" date="2005" name="J. Exp. Bot.">
        <title>Evaluation of the role of genes encoding for dehydrin proteins (LEA D-11) during drought stress in arbuscular mycorrhizal Glycine max and Lactuca sativa plants.</title>
        <authorList>
            <person name="Porcel R."/>
            <person name="Azcon R."/>
            <person name="Ruiz-Lozano J.M."/>
        </authorList>
    </citation>
    <scope>NUCLEOTIDE SEQUENCE</scope>
</reference>
<dbReference type="PANTHER" id="PTHR33346:SF42">
    <property type="entry name" value="DEHYDRIN XERO 1"/>
    <property type="match status" value="1"/>
</dbReference>
<feature type="non-terminal residue" evidence="4">
    <location>
        <position position="1"/>
    </location>
</feature>
<proteinExistence type="inferred from homology"/>
<protein>
    <submittedName>
        <fullName evidence="4">Putative dehydrin</fullName>
    </submittedName>
</protein>
<dbReference type="InterPro" id="IPR000167">
    <property type="entry name" value="Dehydrin"/>
</dbReference>
<evidence type="ECO:0000256" key="1">
    <source>
        <dbReference type="ARBA" id="ARBA00008403"/>
    </source>
</evidence>
<dbReference type="PROSITE" id="PS00823">
    <property type="entry name" value="DEHYDRIN_2"/>
    <property type="match status" value="1"/>
</dbReference>
<sequence length="113" mass="12290">VDEYGNPLQSTGAVGHDTIDATKINSIGTGAAHGHAHEQVKHNDAGAGGVLHRSGQWQFQLCKRNIYVIINLLIDFKDKKRTLGLIVQPEDDGEGGRRKKKGVVEKIKEKLPG</sequence>
<evidence type="ECO:0000256" key="2">
    <source>
        <dbReference type="RuleBase" id="RU003995"/>
    </source>
</evidence>